<feature type="region of interest" description="Disordered" evidence="2">
    <location>
        <begin position="195"/>
        <end position="343"/>
    </location>
</feature>
<sequence length="343" mass="37831">MRAKRSKKYRKLMQQYELTFGFREPYQVLVDSNFLRAVYSFKMDLVPALERTLHGKVKPFITKCSLAAVMASSSTQQQQQQSKFVPNTRPPQLPPPTTLPLRYCSHNEDSKTIDEVDCLLSLLSPNPELKKNKEHYILATADPEPTNTHTQKWKSIAATAPEPPTNYLRKGARQIPGVPIIYVKRSVMVLEPLSNSSEGVREGVERGKLKTGITKTVAGKRKRDDADEGEGKDTSTGTKEKKPKRAKGPNPLSVKKPKNHAKPSNSSRGGGGSGGEKNEDNKPAEAKQQPAHASEDENVKDKSNAGGEPTGKTKRKRRHKSHKSDNSQEAGLPQLGAPLAVEL</sequence>
<dbReference type="GO" id="GO:0032040">
    <property type="term" value="C:small-subunit processome"/>
    <property type="evidence" value="ECO:0007669"/>
    <property type="project" value="InterPro"/>
</dbReference>
<feature type="compositionally biased region" description="Basic residues" evidence="2">
    <location>
        <begin position="312"/>
        <end position="322"/>
    </location>
</feature>
<proteinExistence type="predicted"/>
<evidence type="ECO:0000256" key="1">
    <source>
        <dbReference type="ARBA" id="ARBA00023242"/>
    </source>
</evidence>
<evidence type="ECO:0000313" key="4">
    <source>
        <dbReference type="EMBL" id="QSS56768.1"/>
    </source>
</evidence>
<dbReference type="EMBL" id="CP069106">
    <property type="protein sequence ID" value="QSS56768.1"/>
    <property type="molecule type" value="Genomic_DNA"/>
</dbReference>
<keyword evidence="1" id="KW-0539">Nucleus</keyword>
<gene>
    <name evidence="4" type="primary">UTP23</name>
    <name evidence="4" type="ORF">I7I53_05072</name>
</gene>
<dbReference type="InterPro" id="IPR057776">
    <property type="entry name" value="UTP23_sensor"/>
</dbReference>
<dbReference type="PANTHER" id="PTHR12416">
    <property type="entry name" value="RRNA-PROCESSING PROTEIN UTP23 HOMOLOG"/>
    <property type="match status" value="1"/>
</dbReference>
<evidence type="ECO:0000259" key="3">
    <source>
        <dbReference type="Pfam" id="PF24779"/>
    </source>
</evidence>
<organism evidence="4 5">
    <name type="scientific">Ajellomyces capsulatus (strain H88)</name>
    <name type="common">Darling's disease fungus</name>
    <name type="synonym">Histoplasma capsulatum</name>
    <dbReference type="NCBI Taxonomy" id="544711"/>
    <lineage>
        <taxon>Eukaryota</taxon>
        <taxon>Fungi</taxon>
        <taxon>Dikarya</taxon>
        <taxon>Ascomycota</taxon>
        <taxon>Pezizomycotina</taxon>
        <taxon>Eurotiomycetes</taxon>
        <taxon>Eurotiomycetidae</taxon>
        <taxon>Onygenales</taxon>
        <taxon>Ajellomycetaceae</taxon>
        <taxon>Histoplasma</taxon>
    </lineage>
</organism>
<dbReference type="Pfam" id="PF04900">
    <property type="entry name" value="Fcf1"/>
    <property type="match status" value="2"/>
</dbReference>
<evidence type="ECO:0000256" key="2">
    <source>
        <dbReference type="SAM" id="MobiDB-lite"/>
    </source>
</evidence>
<feature type="compositionally biased region" description="Basic and acidic residues" evidence="2">
    <location>
        <begin position="199"/>
        <end position="208"/>
    </location>
</feature>
<feature type="compositionally biased region" description="Basic and acidic residues" evidence="2">
    <location>
        <begin position="293"/>
        <end position="303"/>
    </location>
</feature>
<protein>
    <submittedName>
        <fullName evidence="4">rRNA processing protein</fullName>
    </submittedName>
</protein>
<dbReference type="Pfam" id="PF24779">
    <property type="entry name" value="UTP23_sensor"/>
    <property type="match status" value="1"/>
</dbReference>
<name>A0A8A1LR84_AJEC8</name>
<evidence type="ECO:0000313" key="5">
    <source>
        <dbReference type="Proteomes" id="UP000663419"/>
    </source>
</evidence>
<feature type="compositionally biased region" description="Basic and acidic residues" evidence="2">
    <location>
        <begin position="276"/>
        <end position="285"/>
    </location>
</feature>
<dbReference type="Proteomes" id="UP000663419">
    <property type="component" value="Chromosome 5"/>
</dbReference>
<feature type="compositionally biased region" description="Basic and acidic residues" evidence="2">
    <location>
        <begin position="222"/>
        <end position="233"/>
    </location>
</feature>
<reference evidence="4" key="1">
    <citation type="submission" date="2021-01" db="EMBL/GenBank/DDBJ databases">
        <title>Chromosome-level genome assembly of a human fungal pathogen reveals clustering of transcriptionally co-regulated genes.</title>
        <authorList>
            <person name="Voorhies M."/>
            <person name="Cohen S."/>
            <person name="Shea T.P."/>
            <person name="Petrus S."/>
            <person name="Munoz J.F."/>
            <person name="Poplawski S."/>
            <person name="Goldman W.E."/>
            <person name="Michael T."/>
            <person name="Cuomo C.A."/>
            <person name="Sil A."/>
            <person name="Beyhan S."/>
        </authorList>
    </citation>
    <scope>NUCLEOTIDE SEQUENCE</scope>
    <source>
        <strain evidence="4">H88</strain>
    </source>
</reference>
<dbReference type="Gene3D" id="3.40.50.1010">
    <property type="entry name" value="5'-nuclease"/>
    <property type="match status" value="1"/>
</dbReference>
<dbReference type="InterPro" id="IPR006984">
    <property type="entry name" value="Fcf1/UTP23"/>
</dbReference>
<feature type="domain" description="UTP23 sensor motif region" evidence="3">
    <location>
        <begin position="241"/>
        <end position="258"/>
    </location>
</feature>
<dbReference type="VEuPathDB" id="FungiDB:I7I53_05072"/>
<accession>A0A8A1LR84</accession>
<dbReference type="AlphaFoldDB" id="A0A8A1LR84"/>